<dbReference type="AlphaFoldDB" id="A0A7G8BFN7"/>
<evidence type="ECO:0000313" key="3">
    <source>
        <dbReference type="Proteomes" id="UP000515312"/>
    </source>
</evidence>
<evidence type="ECO:0000256" key="1">
    <source>
        <dbReference type="SAM" id="SignalP"/>
    </source>
</evidence>
<organism evidence="2 3">
    <name type="scientific">Alloacidobacterium dinghuense</name>
    <dbReference type="NCBI Taxonomy" id="2763107"/>
    <lineage>
        <taxon>Bacteria</taxon>
        <taxon>Pseudomonadati</taxon>
        <taxon>Acidobacteriota</taxon>
        <taxon>Terriglobia</taxon>
        <taxon>Terriglobales</taxon>
        <taxon>Acidobacteriaceae</taxon>
        <taxon>Alloacidobacterium</taxon>
    </lineage>
</organism>
<dbReference type="EMBL" id="CP060394">
    <property type="protein sequence ID" value="QNI31357.1"/>
    <property type="molecule type" value="Genomic_DNA"/>
</dbReference>
<evidence type="ECO:0000313" key="2">
    <source>
        <dbReference type="EMBL" id="QNI31357.1"/>
    </source>
</evidence>
<keyword evidence="3" id="KW-1185">Reference proteome</keyword>
<dbReference type="RefSeq" id="WP_186741931.1">
    <property type="nucleotide sequence ID" value="NZ_CP060394.1"/>
</dbReference>
<feature type="signal peptide" evidence="1">
    <location>
        <begin position="1"/>
        <end position="32"/>
    </location>
</feature>
<protein>
    <submittedName>
        <fullName evidence="2">Uncharacterized protein</fullName>
    </submittedName>
</protein>
<sequence length="190" mass="21042">MGHLPINKLLSRLLNEILFLFALVLSTLSALAADHASEYKVGIFPSTGRLRDGSYSNGETRGIAIYTADHNIHYVRTDDGMYSIYTPSVLGKTFLFKPLTNDGTLTDDDMTPNVHKQWFMDKLHDGAKFSSLPSATRSTTVGSGCRILPSKVQRSRLKASSCLMLWKQTPSRCAGKGNLRLKSKLKFANE</sequence>
<keyword evidence="1" id="KW-0732">Signal</keyword>
<name>A0A7G8BFN7_9BACT</name>
<accession>A0A7G8BFN7</accession>
<feature type="chain" id="PRO_5028944728" evidence="1">
    <location>
        <begin position="33"/>
        <end position="190"/>
    </location>
</feature>
<gene>
    <name evidence="2" type="ORF">H7849_20070</name>
</gene>
<reference evidence="2 3" key="1">
    <citation type="submission" date="2020-08" db="EMBL/GenBank/DDBJ databases">
        <title>Edaphobacter telluris sp. nov. and Acidobacterium dinghuensis sp. nov., two acidobacteria isolated from forest soil.</title>
        <authorList>
            <person name="Fu J."/>
            <person name="Qiu L."/>
        </authorList>
    </citation>
    <scope>NUCLEOTIDE SEQUENCE [LARGE SCALE GENOMIC DNA]</scope>
    <source>
        <strain evidence="2">4Y35</strain>
    </source>
</reference>
<dbReference type="Proteomes" id="UP000515312">
    <property type="component" value="Chromosome"/>
</dbReference>
<dbReference type="KEGG" id="adin:H7849_20070"/>
<proteinExistence type="predicted"/>